<feature type="compositionally biased region" description="Basic and acidic residues" evidence="1">
    <location>
        <begin position="155"/>
        <end position="167"/>
    </location>
</feature>
<proteinExistence type="predicted"/>
<evidence type="ECO:0000313" key="3">
    <source>
        <dbReference type="Proteomes" id="UP000032274"/>
    </source>
</evidence>
<evidence type="ECO:0000313" key="2">
    <source>
        <dbReference type="EMBL" id="KIU01035.1"/>
    </source>
</evidence>
<reference evidence="2 3" key="1">
    <citation type="submission" date="2015-01" db="EMBL/GenBank/DDBJ databases">
        <title>Characterization of Swiss Staphylococcus aureus strains involved in food poisoning.</title>
        <authorList>
            <person name="Crovadore J."/>
            <person name="Chablais R."/>
            <person name="Tonacini J."/>
            <person name="Schnyder B."/>
            <person name="Lefort F."/>
        </authorList>
    </citation>
    <scope>NUCLEOTIDE SEQUENCE [LARGE SCALE GENOMIC DNA]</scope>
    <source>
        <strain evidence="2 3">SA-120</strain>
    </source>
</reference>
<evidence type="ECO:0000256" key="1">
    <source>
        <dbReference type="SAM" id="MobiDB-lite"/>
    </source>
</evidence>
<dbReference type="Proteomes" id="UP000032274">
    <property type="component" value="Unassembled WGS sequence"/>
</dbReference>
<feature type="compositionally biased region" description="Basic and acidic residues" evidence="1">
    <location>
        <begin position="106"/>
        <end position="115"/>
    </location>
</feature>
<comment type="caution">
    <text evidence="2">The sequence shown here is derived from an EMBL/GenBank/DDBJ whole genome shotgun (WGS) entry which is preliminary data.</text>
</comment>
<feature type="region of interest" description="Disordered" evidence="1">
    <location>
        <begin position="60"/>
        <end position="217"/>
    </location>
</feature>
<organism evidence="2 3">
    <name type="scientific">Staphylococcus aureus</name>
    <dbReference type="NCBI Taxonomy" id="1280"/>
    <lineage>
        <taxon>Bacteria</taxon>
        <taxon>Bacillati</taxon>
        <taxon>Bacillota</taxon>
        <taxon>Bacilli</taxon>
        <taxon>Bacillales</taxon>
        <taxon>Staphylococcaceae</taxon>
        <taxon>Staphylococcus</taxon>
    </lineage>
</organism>
<protein>
    <submittedName>
        <fullName evidence="2">Uncharacterized protein</fullName>
    </submittedName>
</protein>
<dbReference type="AlphaFoldDB" id="A0AA40JPW8"/>
<sequence>AQDRDGGRHDRHRRCDAERARAGGGRLSPGPCHPLPDRARRAPDRGYLAVSLQGRLLAARAGDDVRDRRGRRGAVGHQGQGGGPAALPAAGRCEPRRLHGLWPCQWRDDRGDDRGSGSPCRGRLQGGAAPGRRAGAQIHLWRRQAGPALRAGGRRAADREPVVDREISPLGGAAVREGARSTGLGRPPASRRPPPADPDRGGAAGQGAGAVSPVLAG</sequence>
<feature type="non-terminal residue" evidence="2">
    <location>
        <position position="217"/>
    </location>
</feature>
<feature type="non-terminal residue" evidence="2">
    <location>
        <position position="1"/>
    </location>
</feature>
<gene>
    <name evidence="2" type="ORF">QU38_02705</name>
</gene>
<feature type="region of interest" description="Disordered" evidence="1">
    <location>
        <begin position="1"/>
        <end position="40"/>
    </location>
</feature>
<name>A0AA40JPW8_STAAU</name>
<dbReference type="EMBL" id="JXIG01000568">
    <property type="protein sequence ID" value="KIU01035.1"/>
    <property type="molecule type" value="Genomic_DNA"/>
</dbReference>
<feature type="compositionally biased region" description="Basic and acidic residues" evidence="1">
    <location>
        <begin position="1"/>
        <end position="21"/>
    </location>
</feature>
<accession>A0AA40JPW8</accession>